<keyword evidence="5 7" id="KW-0472">Membrane</keyword>
<dbReference type="Pfam" id="PF04505">
    <property type="entry name" value="CD225"/>
    <property type="match status" value="1"/>
</dbReference>
<dbReference type="HOGENOM" id="CLU_140587_1_0_1"/>
<dbReference type="Proteomes" id="UP000030746">
    <property type="component" value="Unassembled WGS sequence"/>
</dbReference>
<dbReference type="OMA" id="QPTTYVF"/>
<dbReference type="InterPro" id="IPR007593">
    <property type="entry name" value="CD225/Dispanin_fam"/>
</dbReference>
<evidence type="ECO:0008006" key="10">
    <source>
        <dbReference type="Google" id="ProtNLM"/>
    </source>
</evidence>
<dbReference type="KEGG" id="lgi:LOTGIDRAFT_160626"/>
<dbReference type="GO" id="GO:0016020">
    <property type="term" value="C:membrane"/>
    <property type="evidence" value="ECO:0007669"/>
    <property type="project" value="UniProtKB-SubCell"/>
</dbReference>
<evidence type="ECO:0000256" key="3">
    <source>
        <dbReference type="ARBA" id="ARBA00022692"/>
    </source>
</evidence>
<name>V3ZVE5_LOTGI</name>
<evidence type="ECO:0000256" key="1">
    <source>
        <dbReference type="ARBA" id="ARBA00004370"/>
    </source>
</evidence>
<organism evidence="8 9">
    <name type="scientific">Lottia gigantea</name>
    <name type="common">Giant owl limpet</name>
    <dbReference type="NCBI Taxonomy" id="225164"/>
    <lineage>
        <taxon>Eukaryota</taxon>
        <taxon>Metazoa</taxon>
        <taxon>Spiralia</taxon>
        <taxon>Lophotrochozoa</taxon>
        <taxon>Mollusca</taxon>
        <taxon>Gastropoda</taxon>
        <taxon>Patellogastropoda</taxon>
        <taxon>Lottioidea</taxon>
        <taxon>Lottiidae</taxon>
        <taxon>Lottia</taxon>
    </lineage>
</organism>
<accession>V3ZVE5</accession>
<dbReference type="RefSeq" id="XP_009053979.1">
    <property type="nucleotide sequence ID" value="XM_009055731.1"/>
</dbReference>
<sequence length="166" mass="17629">MEKSEEAGQKPPSYTEATAAGPPQYPEQPLPGQQYGPPPTVQYGYPGQYTYTQPGQPAYNYPNVVVTHQGYVPPNTAAGPPPPDHMCAAVFVTLCCFWPTGIIAILKASEAKSSYARGDIGGANLNAKSAKQMINISIIVGVISFVLVAVILGLYIGLILNNLDFS</sequence>
<evidence type="ECO:0000313" key="9">
    <source>
        <dbReference type="Proteomes" id="UP000030746"/>
    </source>
</evidence>
<gene>
    <name evidence="8" type="ORF">LOTGIDRAFT_160626</name>
</gene>
<comment type="similarity">
    <text evidence="2">Belongs to the CD225/Dispanin family.</text>
</comment>
<dbReference type="AlphaFoldDB" id="V3ZVE5"/>
<dbReference type="GeneID" id="20238448"/>
<dbReference type="OrthoDB" id="5989802at2759"/>
<protein>
    <recommendedName>
        <fullName evidence="10">Proline-rich transmembrane protein 1</fullName>
    </recommendedName>
</protein>
<evidence type="ECO:0000256" key="7">
    <source>
        <dbReference type="SAM" id="Phobius"/>
    </source>
</evidence>
<dbReference type="InterPro" id="IPR051423">
    <property type="entry name" value="CD225/Dispanin"/>
</dbReference>
<evidence type="ECO:0000313" key="8">
    <source>
        <dbReference type="EMBL" id="ESO95473.1"/>
    </source>
</evidence>
<dbReference type="EMBL" id="KB201656">
    <property type="protein sequence ID" value="ESO95473.1"/>
    <property type="molecule type" value="Genomic_DNA"/>
</dbReference>
<evidence type="ECO:0000256" key="2">
    <source>
        <dbReference type="ARBA" id="ARBA00006843"/>
    </source>
</evidence>
<dbReference type="CTD" id="20238448"/>
<proteinExistence type="inferred from homology"/>
<reference evidence="8 9" key="1">
    <citation type="journal article" date="2013" name="Nature">
        <title>Insights into bilaterian evolution from three spiralian genomes.</title>
        <authorList>
            <person name="Simakov O."/>
            <person name="Marletaz F."/>
            <person name="Cho S.J."/>
            <person name="Edsinger-Gonzales E."/>
            <person name="Havlak P."/>
            <person name="Hellsten U."/>
            <person name="Kuo D.H."/>
            <person name="Larsson T."/>
            <person name="Lv J."/>
            <person name="Arendt D."/>
            <person name="Savage R."/>
            <person name="Osoegawa K."/>
            <person name="de Jong P."/>
            <person name="Grimwood J."/>
            <person name="Chapman J.A."/>
            <person name="Shapiro H."/>
            <person name="Aerts A."/>
            <person name="Otillar R.P."/>
            <person name="Terry A.Y."/>
            <person name="Boore J.L."/>
            <person name="Grigoriev I.V."/>
            <person name="Lindberg D.R."/>
            <person name="Seaver E.C."/>
            <person name="Weisblat D.A."/>
            <person name="Putnam N.H."/>
            <person name="Rokhsar D.S."/>
        </authorList>
    </citation>
    <scope>NUCLEOTIDE SEQUENCE [LARGE SCALE GENOMIC DNA]</scope>
</reference>
<comment type="subcellular location">
    <subcellularLocation>
        <location evidence="1">Membrane</location>
    </subcellularLocation>
</comment>
<feature type="region of interest" description="Disordered" evidence="6">
    <location>
        <begin position="1"/>
        <end position="39"/>
    </location>
</feature>
<evidence type="ECO:0000256" key="4">
    <source>
        <dbReference type="ARBA" id="ARBA00022989"/>
    </source>
</evidence>
<evidence type="ECO:0000256" key="5">
    <source>
        <dbReference type="ARBA" id="ARBA00023136"/>
    </source>
</evidence>
<evidence type="ECO:0000256" key="6">
    <source>
        <dbReference type="SAM" id="MobiDB-lite"/>
    </source>
</evidence>
<keyword evidence="3 7" id="KW-0812">Transmembrane</keyword>
<dbReference type="PANTHER" id="PTHR14948:SF44">
    <property type="entry name" value="PROLINE-RICH TRANSMEMBRANE PROTEIN 1-LIKE"/>
    <property type="match status" value="1"/>
</dbReference>
<feature type="transmembrane region" description="Helical" evidence="7">
    <location>
        <begin position="138"/>
        <end position="160"/>
    </location>
</feature>
<dbReference type="STRING" id="225164.V3ZVE5"/>
<keyword evidence="9" id="KW-1185">Reference proteome</keyword>
<keyword evidence="4 7" id="KW-1133">Transmembrane helix</keyword>
<dbReference type="PANTHER" id="PTHR14948">
    <property type="entry name" value="NG5"/>
    <property type="match status" value="1"/>
</dbReference>